<feature type="transmembrane region" description="Helical" evidence="2">
    <location>
        <begin position="316"/>
        <end position="337"/>
    </location>
</feature>
<dbReference type="Proteomes" id="UP000315017">
    <property type="component" value="Chromosome"/>
</dbReference>
<keyword evidence="2" id="KW-0472">Membrane</keyword>
<organism evidence="3 4">
    <name type="scientific">Anatilimnocola aggregata</name>
    <dbReference type="NCBI Taxonomy" id="2528021"/>
    <lineage>
        <taxon>Bacteria</taxon>
        <taxon>Pseudomonadati</taxon>
        <taxon>Planctomycetota</taxon>
        <taxon>Planctomycetia</taxon>
        <taxon>Pirellulales</taxon>
        <taxon>Pirellulaceae</taxon>
        <taxon>Anatilimnocola</taxon>
    </lineage>
</organism>
<evidence type="ECO:0000256" key="1">
    <source>
        <dbReference type="SAM" id="MobiDB-lite"/>
    </source>
</evidence>
<keyword evidence="2" id="KW-0812">Transmembrane</keyword>
<feature type="transmembrane region" description="Helical" evidence="2">
    <location>
        <begin position="414"/>
        <end position="431"/>
    </location>
</feature>
<dbReference type="AlphaFoldDB" id="A0A517Y658"/>
<dbReference type="EMBL" id="CP036274">
    <property type="protein sequence ID" value="QDU25717.1"/>
    <property type="molecule type" value="Genomic_DNA"/>
</dbReference>
<keyword evidence="4" id="KW-1185">Reference proteome</keyword>
<feature type="transmembrane region" description="Helical" evidence="2">
    <location>
        <begin position="252"/>
        <end position="275"/>
    </location>
</feature>
<protein>
    <recommendedName>
        <fullName evidence="5">ABC-2 family transporter protein</fullName>
    </recommendedName>
</protein>
<accession>A0A517Y658</accession>
<evidence type="ECO:0008006" key="5">
    <source>
        <dbReference type="Google" id="ProtNLM"/>
    </source>
</evidence>
<gene>
    <name evidence="3" type="ORF">ETAA8_07870</name>
</gene>
<feature type="transmembrane region" description="Helical" evidence="2">
    <location>
        <begin position="443"/>
        <end position="468"/>
    </location>
</feature>
<feature type="transmembrane region" description="Helical" evidence="2">
    <location>
        <begin position="371"/>
        <end position="394"/>
    </location>
</feature>
<evidence type="ECO:0000256" key="2">
    <source>
        <dbReference type="SAM" id="Phobius"/>
    </source>
</evidence>
<feature type="transmembrane region" description="Helical" evidence="2">
    <location>
        <begin position="180"/>
        <end position="202"/>
    </location>
</feature>
<feature type="transmembrane region" description="Helical" evidence="2">
    <location>
        <begin position="64"/>
        <end position="85"/>
    </location>
</feature>
<evidence type="ECO:0000313" key="4">
    <source>
        <dbReference type="Proteomes" id="UP000315017"/>
    </source>
</evidence>
<keyword evidence="2" id="KW-1133">Transmembrane helix</keyword>
<dbReference type="OrthoDB" id="5524691at2"/>
<feature type="region of interest" description="Disordered" evidence="1">
    <location>
        <begin position="539"/>
        <end position="566"/>
    </location>
</feature>
<feature type="transmembrane region" description="Helical" evidence="2">
    <location>
        <begin position="287"/>
        <end position="310"/>
    </location>
</feature>
<dbReference type="RefSeq" id="WP_145085135.1">
    <property type="nucleotide sequence ID" value="NZ_CP036274.1"/>
</dbReference>
<sequence length="566" mass="62658">MTTASDALIPGNEPLPSEPITATAIAPPRGAFWPRVERLLEAISERLNPILVKEARQAMKSKQFSVTFTLLLVFGWIYTILFVMVNLPGVFYSPFGSVMLVGYYLILAVPLLIVVPYASFRSLAAELEDGTFDLLSITALSARQIVTGKLGSSVLQMLVYYSALAPCIAFTYLLRGIDVVTIALMLTYTFLASLLLSILALTLSTVTRARHWQVLLSVLLVIALLNFAFFWCWLMFAMLATAQMMPYDQPEWWMFNVGVITFYVPVALLFVLIAAGQVTFASENRSTGVRVVLMVLQMLIVGWTIYGFLLVGEEEIMMVGSSWIGGLWAVAGAFLIGETAELSPRARRELPQSLLGRMAFTWFNPGSGTGYVFAVLNALGGMLTLAFVCTLATIATTGSWSDFDVWMRWWMAQASYLTIYLGLARLCGVLLKRFRLGGMLPTFICYLLLLVMGVLGPLAGQAVIRWLFYDGIVGDFEYSLLQTPNWIWTLFEIGSQRNAIADEAVNYLLVPLASFIFLVNLALAAKEVEQTRLATPLRVQQDEAELHPGPSKPTKRNPWDEAPASS</sequence>
<feature type="transmembrane region" description="Helical" evidence="2">
    <location>
        <begin position="214"/>
        <end position="240"/>
    </location>
</feature>
<reference evidence="3 4" key="1">
    <citation type="submission" date="2019-02" db="EMBL/GenBank/DDBJ databases">
        <title>Deep-cultivation of Planctomycetes and their phenomic and genomic characterization uncovers novel biology.</title>
        <authorList>
            <person name="Wiegand S."/>
            <person name="Jogler M."/>
            <person name="Boedeker C."/>
            <person name="Pinto D."/>
            <person name="Vollmers J."/>
            <person name="Rivas-Marin E."/>
            <person name="Kohn T."/>
            <person name="Peeters S.H."/>
            <person name="Heuer A."/>
            <person name="Rast P."/>
            <person name="Oberbeckmann S."/>
            <person name="Bunk B."/>
            <person name="Jeske O."/>
            <person name="Meyerdierks A."/>
            <person name="Storesund J.E."/>
            <person name="Kallscheuer N."/>
            <person name="Luecker S."/>
            <person name="Lage O.M."/>
            <person name="Pohl T."/>
            <person name="Merkel B.J."/>
            <person name="Hornburger P."/>
            <person name="Mueller R.-W."/>
            <person name="Bruemmer F."/>
            <person name="Labrenz M."/>
            <person name="Spormann A.M."/>
            <person name="Op den Camp H."/>
            <person name="Overmann J."/>
            <person name="Amann R."/>
            <person name="Jetten M.S.M."/>
            <person name="Mascher T."/>
            <person name="Medema M.H."/>
            <person name="Devos D.P."/>
            <person name="Kaster A.-K."/>
            <person name="Ovreas L."/>
            <person name="Rohde M."/>
            <person name="Galperin M.Y."/>
            <person name="Jogler C."/>
        </authorList>
    </citation>
    <scope>NUCLEOTIDE SEQUENCE [LARGE SCALE GENOMIC DNA]</scope>
    <source>
        <strain evidence="3 4">ETA_A8</strain>
    </source>
</reference>
<dbReference type="KEGG" id="aagg:ETAA8_07870"/>
<feature type="transmembrane region" description="Helical" evidence="2">
    <location>
        <begin position="91"/>
        <end position="115"/>
    </location>
</feature>
<feature type="transmembrane region" description="Helical" evidence="2">
    <location>
        <begin position="158"/>
        <end position="174"/>
    </location>
</feature>
<feature type="transmembrane region" description="Helical" evidence="2">
    <location>
        <begin position="504"/>
        <end position="523"/>
    </location>
</feature>
<name>A0A517Y658_9BACT</name>
<evidence type="ECO:0000313" key="3">
    <source>
        <dbReference type="EMBL" id="QDU25717.1"/>
    </source>
</evidence>
<proteinExistence type="predicted"/>